<comment type="similarity">
    <text evidence="2">Belongs to the HpaH/HsaA monooxygenase family.</text>
</comment>
<keyword evidence="1" id="KW-0560">Oxidoreductase</keyword>
<accession>A0ABX1J012</accession>
<dbReference type="SUPFAM" id="SSF47203">
    <property type="entry name" value="Acyl-CoA dehydrogenase C-terminal domain-like"/>
    <property type="match status" value="1"/>
</dbReference>
<evidence type="ECO:0000256" key="2">
    <source>
        <dbReference type="ARBA" id="ARBA00049661"/>
    </source>
</evidence>
<evidence type="ECO:0000259" key="4">
    <source>
        <dbReference type="Pfam" id="PF08028"/>
    </source>
</evidence>
<evidence type="ECO:0000313" key="5">
    <source>
        <dbReference type="EMBL" id="NKQ53112.1"/>
    </source>
</evidence>
<dbReference type="InterPro" id="IPR013786">
    <property type="entry name" value="AcylCoA_DH/ox_N"/>
</dbReference>
<dbReference type="InterPro" id="IPR050741">
    <property type="entry name" value="Acyl-CoA_dehydrogenase"/>
</dbReference>
<organism evidence="5 6">
    <name type="scientific">Amycolatopsis acididurans</name>
    <dbReference type="NCBI Taxonomy" id="2724524"/>
    <lineage>
        <taxon>Bacteria</taxon>
        <taxon>Bacillati</taxon>
        <taxon>Actinomycetota</taxon>
        <taxon>Actinomycetes</taxon>
        <taxon>Pseudonocardiales</taxon>
        <taxon>Pseudonocardiaceae</taxon>
        <taxon>Amycolatopsis</taxon>
    </lineage>
</organism>
<dbReference type="Proteomes" id="UP000715441">
    <property type="component" value="Unassembled WGS sequence"/>
</dbReference>
<dbReference type="Pfam" id="PF08028">
    <property type="entry name" value="Acyl-CoA_dh_2"/>
    <property type="match status" value="1"/>
</dbReference>
<dbReference type="InterPro" id="IPR054617">
    <property type="entry name" value="HsaA"/>
</dbReference>
<proteinExistence type="inferred from homology"/>
<dbReference type="Gene3D" id="1.20.140.10">
    <property type="entry name" value="Butyryl-CoA Dehydrogenase, subunit A, domain 3"/>
    <property type="match status" value="1"/>
</dbReference>
<dbReference type="InterPro" id="IPR036250">
    <property type="entry name" value="AcylCo_DH-like_C"/>
</dbReference>
<dbReference type="InterPro" id="IPR009100">
    <property type="entry name" value="AcylCoA_DH/oxidase_NM_dom_sf"/>
</dbReference>
<evidence type="ECO:0000313" key="6">
    <source>
        <dbReference type="Proteomes" id="UP000715441"/>
    </source>
</evidence>
<dbReference type="Pfam" id="PF02771">
    <property type="entry name" value="Acyl-CoA_dh_N"/>
    <property type="match status" value="1"/>
</dbReference>
<feature type="domain" description="Acyl-CoA dehydrogenase/oxidase N-terminal" evidence="3">
    <location>
        <begin position="20"/>
        <end position="85"/>
    </location>
</feature>
<dbReference type="PANTHER" id="PTHR48083">
    <property type="entry name" value="MEDIUM-CHAIN SPECIFIC ACYL-COA DEHYDROGENASE, MITOCHONDRIAL-RELATED"/>
    <property type="match status" value="1"/>
</dbReference>
<dbReference type="RefSeq" id="WP_168513713.1">
    <property type="nucleotide sequence ID" value="NZ_JAAXLS010000004.1"/>
</dbReference>
<evidence type="ECO:0000259" key="3">
    <source>
        <dbReference type="Pfam" id="PF02771"/>
    </source>
</evidence>
<dbReference type="InterPro" id="IPR037069">
    <property type="entry name" value="AcylCoA_DH/ox_N_sf"/>
</dbReference>
<dbReference type="Gene3D" id="2.40.110.10">
    <property type="entry name" value="Butyryl-CoA Dehydrogenase, subunit A, domain 2"/>
    <property type="match status" value="1"/>
</dbReference>
<dbReference type="NCBIfam" id="NF045629">
    <property type="entry name" value="monooxsub_HsaA"/>
    <property type="match status" value="1"/>
</dbReference>
<feature type="domain" description="Acyl-CoA dehydrogenase C-terminal" evidence="4">
    <location>
        <begin position="237"/>
        <end position="369"/>
    </location>
</feature>
<keyword evidence="5" id="KW-0503">Monooxygenase</keyword>
<keyword evidence="6" id="KW-1185">Reference proteome</keyword>
<comment type="caution">
    <text evidence="5">The sequence shown here is derived from an EMBL/GenBank/DDBJ whole genome shotgun (WGS) entry which is preliminary data.</text>
</comment>
<dbReference type="EMBL" id="JAAXLS010000004">
    <property type="protein sequence ID" value="NKQ53112.1"/>
    <property type="molecule type" value="Genomic_DNA"/>
</dbReference>
<reference evidence="5 6" key="1">
    <citation type="submission" date="2020-04" db="EMBL/GenBank/DDBJ databases">
        <title>Novel species.</title>
        <authorList>
            <person name="Teo W.F.A."/>
            <person name="Lipun K."/>
            <person name="Srisuk N."/>
            <person name="Duangmal K."/>
        </authorList>
    </citation>
    <scope>NUCLEOTIDE SEQUENCE [LARGE SCALE GENOMIC DNA]</scope>
    <source>
        <strain evidence="5 6">K13G38</strain>
    </source>
</reference>
<evidence type="ECO:0000256" key="1">
    <source>
        <dbReference type="ARBA" id="ARBA00023002"/>
    </source>
</evidence>
<gene>
    <name evidence="5" type="ORF">HFP15_09475</name>
</gene>
<protein>
    <submittedName>
        <fullName evidence="5">Flavin-dependent monooxygenase</fullName>
    </submittedName>
</protein>
<dbReference type="InterPro" id="IPR046373">
    <property type="entry name" value="Acyl-CoA_Oxase/DH_mid-dom_sf"/>
</dbReference>
<name>A0ABX1J012_9PSEU</name>
<dbReference type="GO" id="GO:0004497">
    <property type="term" value="F:monooxygenase activity"/>
    <property type="evidence" value="ECO:0007669"/>
    <property type="project" value="UniProtKB-KW"/>
</dbReference>
<dbReference type="CDD" id="cd01159">
    <property type="entry name" value="NcnH"/>
    <property type="match status" value="1"/>
</dbReference>
<dbReference type="Gene3D" id="1.10.540.10">
    <property type="entry name" value="Acyl-CoA dehydrogenase/oxidase, N-terminal domain"/>
    <property type="match status" value="1"/>
</dbReference>
<dbReference type="PIRSF" id="PIRSF016578">
    <property type="entry name" value="HsaA"/>
    <property type="match status" value="1"/>
</dbReference>
<dbReference type="SUPFAM" id="SSF56645">
    <property type="entry name" value="Acyl-CoA dehydrogenase NM domain-like"/>
    <property type="match status" value="1"/>
</dbReference>
<dbReference type="InterPro" id="IPR013107">
    <property type="entry name" value="Acyl-CoA_DH_C"/>
</dbReference>
<dbReference type="PANTHER" id="PTHR48083:SF19">
    <property type="entry name" value="FLAVIN-DEPENDENT MONOOXYGENASE, OXYGENASE SUBUNIT HSAA"/>
    <property type="match status" value="1"/>
</dbReference>
<sequence>MSEQDAGAVIAAVTELLPVLRERAQETEDTRRIPDESIKSLQETGFFKLLQPKRHGGYEADPVTFYTAVKLIASACGSTGWVASILGVHPWHLGLFDAQAQEDVWGEDVDTRISSSYAPMGKAKVVDGGYRVSGRWSFSSGCDHATWVLLGGPAFKDDQPVDFCTYLLPIEDYKIIDVWDTVGLRGTGSNDILVEDVFVPQHRALSFVATSKCKTPGQEVNTGPLYRLPYGSVHPSTITAPIIGMAQGAYDAHIEHQGKRVRAAYAGEQSKEDPFAKVRIAEASSDIDAAWLQLTRNIDELYQAACRGEKLSFPARLRVRRDQVRGTERAIAAVDRLFENSGGRALKVGTPIQRFWRDAHAGRVHAANDPERAYIMFGTGEFGLPIENAMV</sequence>